<sequence length="1226" mass="132831">MRYITLLFLSFLCTCGLASNLSAQCTIDVNIIETICSDAGGPSFYVRFTVEGNGDSLWTSPTFNVSGQYNTGFIYTVGPLPGTTAENVLFQDDTDGACFTVIDRIEADCVVNDCDDFSIQVFQEEIFFCETGEIWNLMPLNPNWPVEVVVTSSFGTVYSRTLTPLSPALSEFFDIGFYEVIMTDANGCTAETEFFAEPHFCSSIVGRSWRDDNNNGLQDPGEDVPVDAVVTLIGTTGQPNQFAQVDVANGGIFRFDNLQEGEYRMVIEGGEGLPLTFFQEGDDRGADSDFRLNNNSTDWFFLQGGTTETNYDAGWAVPQCDSLVASIYGERLVCGDAEVLVVDVLGPTFPITVELFNATTNEVDSSLVVDAPEMLRFEDLTPGPYRVSLSDSDGCNNSSLFFVTEFNGLDVTIFQEGTSCFGEDGITLTAEAFGSDGVAYSYLWSNGATTQSISNVVGGEFYWVLVTDPINGCEGEAGLDVFNDNNDSLSFFGGEFILPCDSDSVLVEPDTIIAGFTYQWFGQQNEIIDSPSFYASRTGFYQLRATNDAGCAITGWASVISNDLDDHFIEVYEYVQDSACTEQTCFGLETTLSPNSDLDFTILWEGPSDEFNQIANQNPFQFICTPEPGLYQLTVTTECDTVVRSFFVEDFPGCSSISGSLWIDQAADCDLDAEDTAVPSYVIMLTDLTGDVYYTISDAQGNWSADLPLGTYVIEPTLNVGAPFGTCSPPVSVTLGNSPVTGINIFLPVTDDCPQLTTDVSMPFLRRCFSSNAWVEYENVGAVTAEDAELVVTLDDFFVNVTANEDFTRDGNTLIFQLGDLPPFSSGRILLFFVVSCDAVLGQAHCVEANIKPDAPCGEVENWNGALVTVDALGCDGDSVTFLVTNIGDEQMSVPLSYIIVEDGIMLSPTPFTNGLLAPNEAMPITVPATGGTYHVITNQEPNAPADSMPTAVIEGCEIIGGNTFTTGFTNILPLQNGQRTTTVVCRENVGSYDPNDKNGYPLGFNGNNIHEGTRLDYAIRFQNTGTDTAFTVVIRDTIAESLDLATLKLGASSHDYTATLDTHRVLTFVFENILLPDSSRNLAGSQGVVNFSIDHDPSLVSGDVILNDAAIYFDFNEPILTNVSRHVIAKDGLPVSTRAAFAQQVALSVFPSPTDGLLNVRMPAAEASADDILTVTDLYGRELSRTNYASAANGWNLKHLPAGYYLLLLLDDAGRARGRAGFVKQ</sequence>
<feature type="signal peptide" evidence="4">
    <location>
        <begin position="1"/>
        <end position="18"/>
    </location>
</feature>
<gene>
    <name evidence="7" type="ORF">FUA23_20615</name>
</gene>
<keyword evidence="8" id="KW-1185">Reference proteome</keyword>
<dbReference type="SUPFAM" id="SSF117074">
    <property type="entry name" value="Hypothetical protein PA1324"/>
    <property type="match status" value="2"/>
</dbReference>
<evidence type="ECO:0000256" key="1">
    <source>
        <dbReference type="ARBA" id="ARBA00004613"/>
    </source>
</evidence>
<evidence type="ECO:0000313" key="7">
    <source>
        <dbReference type="EMBL" id="TXF85418.1"/>
    </source>
</evidence>
<accession>A0A5C7F7N5</accession>
<evidence type="ECO:0000256" key="4">
    <source>
        <dbReference type="SAM" id="SignalP"/>
    </source>
</evidence>
<dbReference type="InterPro" id="IPR033764">
    <property type="entry name" value="Sdr_B"/>
</dbReference>
<dbReference type="GO" id="GO:0005576">
    <property type="term" value="C:extracellular region"/>
    <property type="evidence" value="ECO:0007669"/>
    <property type="project" value="UniProtKB-SubCell"/>
</dbReference>
<dbReference type="EMBL" id="VOXD01000047">
    <property type="protein sequence ID" value="TXF85418.1"/>
    <property type="molecule type" value="Genomic_DNA"/>
</dbReference>
<organism evidence="7 8">
    <name type="scientific">Neolewinella aurantiaca</name>
    <dbReference type="NCBI Taxonomy" id="2602767"/>
    <lineage>
        <taxon>Bacteria</taxon>
        <taxon>Pseudomonadati</taxon>
        <taxon>Bacteroidota</taxon>
        <taxon>Saprospiria</taxon>
        <taxon>Saprospirales</taxon>
        <taxon>Lewinellaceae</taxon>
        <taxon>Neolewinella</taxon>
    </lineage>
</organism>
<dbReference type="OrthoDB" id="1110367at2"/>
<evidence type="ECO:0000259" key="5">
    <source>
        <dbReference type="Pfam" id="PF17210"/>
    </source>
</evidence>
<evidence type="ECO:0008006" key="9">
    <source>
        <dbReference type="Google" id="ProtNLM"/>
    </source>
</evidence>
<evidence type="ECO:0000259" key="6">
    <source>
        <dbReference type="Pfam" id="PF24595"/>
    </source>
</evidence>
<proteinExistence type="predicted"/>
<protein>
    <recommendedName>
        <fullName evidence="9">SD-repeat containing protein B domain-containing protein</fullName>
    </recommendedName>
</protein>
<dbReference type="Gene3D" id="2.60.40.10">
    <property type="entry name" value="Immunoglobulins"/>
    <property type="match status" value="2"/>
</dbReference>
<dbReference type="AlphaFoldDB" id="A0A5C7F7N5"/>
<reference evidence="7 8" key="1">
    <citation type="submission" date="2019-08" db="EMBL/GenBank/DDBJ databases">
        <title>Lewinella sp. strain SSH13 Genome sequencing and assembly.</title>
        <authorList>
            <person name="Kim I."/>
        </authorList>
    </citation>
    <scope>NUCLEOTIDE SEQUENCE [LARGE SCALE GENOMIC DNA]</scope>
    <source>
        <strain evidence="7 8">SSH13</strain>
    </source>
</reference>
<evidence type="ECO:0000313" key="8">
    <source>
        <dbReference type="Proteomes" id="UP000321907"/>
    </source>
</evidence>
<evidence type="ECO:0000256" key="3">
    <source>
        <dbReference type="ARBA" id="ARBA00022729"/>
    </source>
</evidence>
<feature type="domain" description="DUF7619" evidence="6">
    <location>
        <begin position="994"/>
        <end position="1125"/>
    </location>
</feature>
<name>A0A5C7F7N5_9BACT</name>
<dbReference type="RefSeq" id="WP_147932673.1">
    <property type="nucleotide sequence ID" value="NZ_VOXD01000047.1"/>
</dbReference>
<keyword evidence="3 4" id="KW-0732">Signal</keyword>
<feature type="chain" id="PRO_5022892982" description="SD-repeat containing protein B domain-containing protein" evidence="4">
    <location>
        <begin position="19"/>
        <end position="1226"/>
    </location>
</feature>
<dbReference type="Pfam" id="PF24595">
    <property type="entry name" value="DUF7619"/>
    <property type="match status" value="1"/>
</dbReference>
<comment type="caution">
    <text evidence="7">The sequence shown here is derived from an EMBL/GenBank/DDBJ whole genome shotgun (WGS) entry which is preliminary data.</text>
</comment>
<dbReference type="InterPro" id="IPR013783">
    <property type="entry name" value="Ig-like_fold"/>
</dbReference>
<comment type="subcellular location">
    <subcellularLocation>
        <location evidence="1">Secreted</location>
    </subcellularLocation>
</comment>
<feature type="domain" description="SD-repeat containing protein B" evidence="5">
    <location>
        <begin position="207"/>
        <end position="314"/>
    </location>
</feature>
<dbReference type="InterPro" id="IPR055353">
    <property type="entry name" value="DUF7619"/>
</dbReference>
<dbReference type="Proteomes" id="UP000321907">
    <property type="component" value="Unassembled WGS sequence"/>
</dbReference>
<dbReference type="Pfam" id="PF17210">
    <property type="entry name" value="SdrD_B"/>
    <property type="match status" value="1"/>
</dbReference>
<evidence type="ECO:0000256" key="2">
    <source>
        <dbReference type="ARBA" id="ARBA00022525"/>
    </source>
</evidence>
<keyword evidence="2" id="KW-0964">Secreted</keyword>